<dbReference type="EMBL" id="JAUSTI010000008">
    <property type="protein sequence ID" value="MDQ0171690.1"/>
    <property type="molecule type" value="Genomic_DNA"/>
</dbReference>
<dbReference type="RefSeq" id="WP_307217251.1">
    <property type="nucleotide sequence ID" value="NZ_JAUSTI010000008.1"/>
</dbReference>
<dbReference type="InterPro" id="IPR000683">
    <property type="entry name" value="Gfo/Idh/MocA-like_OxRdtase_N"/>
</dbReference>
<comment type="caution">
    <text evidence="3">The sequence shown here is derived from an EMBL/GenBank/DDBJ whole genome shotgun (WGS) entry which is preliminary data.</text>
</comment>
<organism evidence="3 4">
    <name type="scientific">Paenibacillus tundrae</name>
    <dbReference type="NCBI Taxonomy" id="528187"/>
    <lineage>
        <taxon>Bacteria</taxon>
        <taxon>Bacillati</taxon>
        <taxon>Bacillota</taxon>
        <taxon>Bacilli</taxon>
        <taxon>Bacillales</taxon>
        <taxon>Paenibacillaceae</taxon>
        <taxon>Paenibacillus</taxon>
    </lineage>
</organism>
<reference evidence="3 4" key="1">
    <citation type="submission" date="2023-07" db="EMBL/GenBank/DDBJ databases">
        <title>Sorghum-associated microbial communities from plants grown in Nebraska, USA.</title>
        <authorList>
            <person name="Schachtman D."/>
        </authorList>
    </citation>
    <scope>NUCLEOTIDE SEQUENCE [LARGE SCALE GENOMIC DNA]</scope>
    <source>
        <strain evidence="3 4">DS1314</strain>
    </source>
</reference>
<dbReference type="Gene3D" id="3.30.360.10">
    <property type="entry name" value="Dihydrodipicolinate Reductase, domain 2"/>
    <property type="match status" value="1"/>
</dbReference>
<proteinExistence type="predicted"/>
<dbReference type="InterPro" id="IPR036291">
    <property type="entry name" value="NAD(P)-bd_dom_sf"/>
</dbReference>
<keyword evidence="4" id="KW-1185">Reference proteome</keyword>
<gene>
    <name evidence="3" type="ORF">J2T19_003152</name>
</gene>
<dbReference type="InterPro" id="IPR051317">
    <property type="entry name" value="Gfo/Idh/MocA_oxidoreduct"/>
</dbReference>
<feature type="domain" description="GFO/IDH/MocA-like oxidoreductase" evidence="2">
    <location>
        <begin position="134"/>
        <end position="253"/>
    </location>
</feature>
<dbReference type="Pfam" id="PF01408">
    <property type="entry name" value="GFO_IDH_MocA"/>
    <property type="match status" value="1"/>
</dbReference>
<evidence type="ECO:0000259" key="1">
    <source>
        <dbReference type="Pfam" id="PF01408"/>
    </source>
</evidence>
<feature type="domain" description="Gfo/Idh/MocA-like oxidoreductase N-terminal" evidence="1">
    <location>
        <begin position="6"/>
        <end position="122"/>
    </location>
</feature>
<dbReference type="InterPro" id="IPR055170">
    <property type="entry name" value="GFO_IDH_MocA-like_dom"/>
</dbReference>
<dbReference type="Pfam" id="PF22725">
    <property type="entry name" value="GFO_IDH_MocA_C3"/>
    <property type="match status" value="1"/>
</dbReference>
<evidence type="ECO:0000313" key="3">
    <source>
        <dbReference type="EMBL" id="MDQ0171690.1"/>
    </source>
</evidence>
<dbReference type="SUPFAM" id="SSF55347">
    <property type="entry name" value="Glyceraldehyde-3-phosphate dehydrogenase-like, C-terminal domain"/>
    <property type="match status" value="1"/>
</dbReference>
<dbReference type="Proteomes" id="UP001233836">
    <property type="component" value="Unassembled WGS sequence"/>
</dbReference>
<accession>A0ABT9WFU9</accession>
<name>A0ABT9WFU9_9BACL</name>
<dbReference type="PANTHER" id="PTHR43708:SF8">
    <property type="entry name" value="OXIDOREDUCTASE"/>
    <property type="match status" value="1"/>
</dbReference>
<dbReference type="SUPFAM" id="SSF51735">
    <property type="entry name" value="NAD(P)-binding Rossmann-fold domains"/>
    <property type="match status" value="1"/>
</dbReference>
<protein>
    <submittedName>
        <fullName evidence="3">Dehydrogenase</fullName>
    </submittedName>
</protein>
<sequence>MTQQHRVVIAGCGGMSNTWVDYALARPNTEIVGLVDLYEPVAAALAAKHGLTCPTFTDIREAIRATDASIVFDVTIPASHYGISMAALQEGCHVFGEKPLAESFAECEDIVQTSRSTGRIQAVMQNRRFDPRIRAYRQLIEDGHIGKVGFAGADFFLGPHFGGFRDVMDSPLLLDMSIHTFDQARLIMGENPVSVYCHEFNPPGSWYEGNAMALCIFEMSDGSIFNYRGSWCAEGSPTSWEASWRVTGEKGTAIWDGHDTIYAEVVAAEQREADGKLSFLQPHERIEGTLPVMEKTGHHGCLENMFSALEAGHLPETHCSDNQYSMAMVLASLESARTGQKVLIGDHLKKPNNID</sequence>
<dbReference type="PANTHER" id="PTHR43708">
    <property type="entry name" value="CONSERVED EXPRESSED OXIDOREDUCTASE (EUROFUNG)"/>
    <property type="match status" value="1"/>
</dbReference>
<dbReference type="Gene3D" id="3.40.50.720">
    <property type="entry name" value="NAD(P)-binding Rossmann-like Domain"/>
    <property type="match status" value="1"/>
</dbReference>
<evidence type="ECO:0000313" key="4">
    <source>
        <dbReference type="Proteomes" id="UP001233836"/>
    </source>
</evidence>
<evidence type="ECO:0000259" key="2">
    <source>
        <dbReference type="Pfam" id="PF22725"/>
    </source>
</evidence>